<evidence type="ECO:0000313" key="1">
    <source>
        <dbReference type="EMBL" id="KXH85367.1"/>
    </source>
</evidence>
<proteinExistence type="predicted"/>
<sequence>METVLLHSVPIIAAAEPATDLMVVEILAAAAPEEVAMSHNAYASHGKQDVDAFIFKRNYC</sequence>
<dbReference type="EMBL" id="LPUR01000001">
    <property type="protein sequence ID" value="KXH85367.1"/>
    <property type="molecule type" value="Genomic_DNA"/>
</dbReference>
<evidence type="ECO:0000313" key="2">
    <source>
        <dbReference type="Proteomes" id="UP000070513"/>
    </source>
</evidence>
<comment type="caution">
    <text evidence="1">The sequence shown here is derived from an EMBL/GenBank/DDBJ whole genome shotgun (WGS) entry which is preliminary data.</text>
</comment>
<gene>
    <name evidence="1" type="ORF">AU378_06360</name>
</gene>
<name>A0A135WKD3_9FLAO</name>
<organism evidence="1 2">
    <name type="scientific">Chryseobacterium kwangjuense</name>
    <dbReference type="NCBI Taxonomy" id="267125"/>
    <lineage>
        <taxon>Bacteria</taxon>
        <taxon>Pseudomonadati</taxon>
        <taxon>Bacteroidota</taxon>
        <taxon>Flavobacteriia</taxon>
        <taxon>Flavobacteriales</taxon>
        <taxon>Weeksellaceae</taxon>
        <taxon>Chryseobacterium group</taxon>
        <taxon>Chryseobacterium</taxon>
    </lineage>
</organism>
<reference evidence="2" key="1">
    <citation type="submission" date="2015-12" db="EMBL/GenBank/DDBJ databases">
        <title>Genome sequence of a biocontrol rhizobacterium Chryseobacterium kwangjuense strain KJ1R5 isolated from pepper (Capsicum annuum L.).</title>
        <authorList>
            <person name="Jeong J.-J."/>
            <person name="Park H."/>
            <person name="Mannaa M."/>
            <person name="Sang M.K."/>
            <person name="Choi I.-G."/>
            <person name="Kim K.D."/>
        </authorList>
    </citation>
    <scope>NUCLEOTIDE SEQUENCE [LARGE SCALE GENOMIC DNA]</scope>
    <source>
        <strain evidence="2">KJ1R5</strain>
    </source>
</reference>
<dbReference type="Proteomes" id="UP000070513">
    <property type="component" value="Unassembled WGS sequence"/>
</dbReference>
<dbReference type="AlphaFoldDB" id="A0A135WKD3"/>
<accession>A0A135WKD3</accession>
<reference evidence="1 2" key="2">
    <citation type="journal article" date="2016" name="Genome Announc.">
        <title>Draft Genome Sequence of a Biocontrol Rhizobacterium, Chryseobacterium kwangjuense Strain KJ1R5, Isolated from Pepper (Capsicum annuum).</title>
        <authorList>
            <person name="Jeong J.J."/>
            <person name="Park H."/>
            <person name="Park B.H."/>
            <person name="Mannaa M."/>
            <person name="Sang M.K."/>
            <person name="Choi I.G."/>
            <person name="Kim K.D."/>
        </authorList>
    </citation>
    <scope>NUCLEOTIDE SEQUENCE [LARGE SCALE GENOMIC DNA]</scope>
    <source>
        <strain evidence="1 2">KJ1R5</strain>
    </source>
</reference>
<protein>
    <submittedName>
        <fullName evidence="1">Uncharacterized protein</fullName>
    </submittedName>
</protein>